<dbReference type="Proteomes" id="UP000585507">
    <property type="component" value="Unassembled WGS sequence"/>
</dbReference>
<accession>A0A7W8UCM0</accession>
<evidence type="ECO:0000313" key="1">
    <source>
        <dbReference type="EMBL" id="MBB5536939.1"/>
    </source>
</evidence>
<sequence>MQANDEIACEAWGLILGKTHVDHTIAHGSTRAGS</sequence>
<keyword evidence="2" id="KW-1185">Reference proteome</keyword>
<gene>
    <name evidence="1" type="ORF">GGD55_003654</name>
</gene>
<name>A0A7W8UCM0_9HYPH</name>
<reference evidence="1 2" key="1">
    <citation type="submission" date="2020-08" db="EMBL/GenBank/DDBJ databases">
        <title>Genomic Encyclopedia of Type Strains, Phase IV (KMG-V): Genome sequencing to study the core and pangenomes of soil and plant-associated prokaryotes.</title>
        <authorList>
            <person name="Whitman W."/>
        </authorList>
    </citation>
    <scope>NUCLEOTIDE SEQUENCE [LARGE SCALE GENOMIC DNA]</scope>
    <source>
        <strain evidence="1 2">SEMIA 4084</strain>
    </source>
</reference>
<organism evidence="1 2">
    <name type="scientific">Rhizobium giardinii</name>
    <dbReference type="NCBI Taxonomy" id="56731"/>
    <lineage>
        <taxon>Bacteria</taxon>
        <taxon>Pseudomonadati</taxon>
        <taxon>Pseudomonadota</taxon>
        <taxon>Alphaproteobacteria</taxon>
        <taxon>Hyphomicrobiales</taxon>
        <taxon>Rhizobiaceae</taxon>
        <taxon>Rhizobium/Agrobacterium group</taxon>
        <taxon>Rhizobium</taxon>
    </lineage>
</organism>
<proteinExistence type="predicted"/>
<evidence type="ECO:0000313" key="2">
    <source>
        <dbReference type="Proteomes" id="UP000585507"/>
    </source>
</evidence>
<protein>
    <submittedName>
        <fullName evidence="1">Uncharacterized protein</fullName>
    </submittedName>
</protein>
<dbReference type="AlphaFoldDB" id="A0A7W8UCM0"/>
<comment type="caution">
    <text evidence="1">The sequence shown here is derived from an EMBL/GenBank/DDBJ whole genome shotgun (WGS) entry which is preliminary data.</text>
</comment>
<dbReference type="EMBL" id="JACHBK010000008">
    <property type="protein sequence ID" value="MBB5536939.1"/>
    <property type="molecule type" value="Genomic_DNA"/>
</dbReference>